<dbReference type="RefSeq" id="WP_015916600.1">
    <property type="nucleotide sequence ID" value="NZ_AP023279.1"/>
</dbReference>
<comment type="caution">
    <text evidence="2">The sequence shown here is derived from an EMBL/GenBank/DDBJ whole genome shotgun (WGS) entry which is preliminary data.</text>
</comment>
<dbReference type="InterPro" id="IPR009363">
    <property type="entry name" value="Phage_Mu_Gp16"/>
</dbReference>
<evidence type="ECO:0000313" key="2">
    <source>
        <dbReference type="EMBL" id="MUP10698.1"/>
    </source>
</evidence>
<dbReference type="EMBL" id="MBFA02000007">
    <property type="protein sequence ID" value="MUP10698.1"/>
    <property type="molecule type" value="Genomic_DNA"/>
</dbReference>
<sequence length="215" mass="23372">MTSSIAAIHVAKKHLGLDEDTYRAKLENITGKPSAKDMTEAERQKVLKVFRGEGFAPAPASAGKRKPLVGKFAKKLQALWIAGWNLGVVENRDDAALLAFVTRQTGLDHVRFLHHADDAKKAIEGLKTWLAREAGVGFGNTNGQEWLASDGAKIAWAQWKILNPGVSLIVRKGFDAQVASLLGLSNVWLADLKPSQWQTVMNALGERVRAQKAGA</sequence>
<accession>A0ABD6H971</accession>
<reference evidence="3 4" key="1">
    <citation type="submission" date="2019-11" db="EMBL/GenBank/DDBJ databases">
        <title>Whole-genome sequencing of Allorhizobium vitis.</title>
        <authorList>
            <person name="Gan H.M."/>
            <person name="Savka M.A."/>
        </authorList>
    </citation>
    <scope>NUCLEOTIDE SEQUENCE [LARGE SCALE GENOMIC DNA]</scope>
    <source>
        <strain evidence="2 4">RF2/1</strain>
        <strain evidence="1 3">T1/7</strain>
    </source>
</reference>
<dbReference type="Proteomes" id="UP000179536">
    <property type="component" value="Unassembled WGS sequence"/>
</dbReference>
<dbReference type="Pfam" id="PF06252">
    <property type="entry name" value="GemA"/>
    <property type="match status" value="1"/>
</dbReference>
<evidence type="ECO:0000313" key="3">
    <source>
        <dbReference type="Proteomes" id="UP000179454"/>
    </source>
</evidence>
<protein>
    <submittedName>
        <fullName evidence="2">DUF1018 domain-containing protein</fullName>
    </submittedName>
</protein>
<name>A0ABD6H971_AGRVI</name>
<dbReference type="AlphaFoldDB" id="A0ABD6H971"/>
<evidence type="ECO:0000313" key="1">
    <source>
        <dbReference type="EMBL" id="MUO42388.1"/>
    </source>
</evidence>
<gene>
    <name evidence="2" type="ORF">BBK91_012530</name>
    <name evidence="1" type="ORF">BBL17_011405</name>
</gene>
<organism evidence="2 4">
    <name type="scientific">Agrobacterium vitis</name>
    <name type="common">Rhizobium vitis</name>
    <dbReference type="NCBI Taxonomy" id="373"/>
    <lineage>
        <taxon>Bacteria</taxon>
        <taxon>Pseudomonadati</taxon>
        <taxon>Pseudomonadota</taxon>
        <taxon>Alphaproteobacteria</taxon>
        <taxon>Hyphomicrobiales</taxon>
        <taxon>Rhizobiaceae</taxon>
        <taxon>Rhizobium/Agrobacterium group</taxon>
        <taxon>Agrobacterium</taxon>
    </lineage>
</organism>
<evidence type="ECO:0000313" key="4">
    <source>
        <dbReference type="Proteomes" id="UP000179536"/>
    </source>
</evidence>
<dbReference type="EMBL" id="MBFE02000006">
    <property type="protein sequence ID" value="MUO42388.1"/>
    <property type="molecule type" value="Genomic_DNA"/>
</dbReference>
<keyword evidence="3" id="KW-1185">Reference proteome</keyword>
<proteinExistence type="predicted"/>
<dbReference type="Proteomes" id="UP000179454">
    <property type="component" value="Unassembled WGS sequence"/>
</dbReference>